<dbReference type="OrthoDB" id="2799179at2759"/>
<evidence type="ECO:0000313" key="2">
    <source>
        <dbReference type="Proteomes" id="UP000230002"/>
    </source>
</evidence>
<reference evidence="1 2" key="1">
    <citation type="journal article" date="2015" name="Sci. Rep.">
        <title>Chromosome-level genome map provides insights into diverse defense mechanisms in the medicinal fungus Ganoderma sinense.</title>
        <authorList>
            <person name="Zhu Y."/>
            <person name="Xu J."/>
            <person name="Sun C."/>
            <person name="Zhou S."/>
            <person name="Xu H."/>
            <person name="Nelson D.R."/>
            <person name="Qian J."/>
            <person name="Song J."/>
            <person name="Luo H."/>
            <person name="Xiang L."/>
            <person name="Li Y."/>
            <person name="Xu Z."/>
            <person name="Ji A."/>
            <person name="Wang L."/>
            <person name="Lu S."/>
            <person name="Hayward A."/>
            <person name="Sun W."/>
            <person name="Li X."/>
            <person name="Schwartz D.C."/>
            <person name="Wang Y."/>
            <person name="Chen S."/>
        </authorList>
    </citation>
    <scope>NUCLEOTIDE SEQUENCE [LARGE SCALE GENOMIC DNA]</scope>
    <source>
        <strain evidence="1 2">ZZ0214-1</strain>
    </source>
</reference>
<protein>
    <recommendedName>
        <fullName evidence="3">F-box domain-containing protein</fullName>
    </recommendedName>
</protein>
<sequence>MSAPINALSVEPPWPRMRELVLQGQLPEGLRSPFITLLSGMPKLRVLRLMFALPHGILPKPIWPRGVDNSLPFPWPELEELVLSFPTPDDQLYGALPACLRRLSLRCCPHHCMHEWVLSQCSLPHLDHLQCEYRADNAEVSLLEHLYPAFPQLLTLELHRFRPAGVDDIPVATIGGELRPLSRLHTLSLHLDSFDHPEPTIESMRMGGFVPVMSWAQREASDSMLHAQADLLAPLLSKSVRLLRLVRRDEQDASWQAYRILRADDSDTGNVLGVCHDAACSKEYFSPDWFVDLIDRD</sequence>
<accession>A0A2G8S2W4</accession>
<dbReference type="SUPFAM" id="SSF52047">
    <property type="entry name" value="RNI-like"/>
    <property type="match status" value="1"/>
</dbReference>
<evidence type="ECO:0000313" key="1">
    <source>
        <dbReference type="EMBL" id="PIL28123.1"/>
    </source>
</evidence>
<dbReference type="AlphaFoldDB" id="A0A2G8S2W4"/>
<organism evidence="1 2">
    <name type="scientific">Ganoderma sinense ZZ0214-1</name>
    <dbReference type="NCBI Taxonomy" id="1077348"/>
    <lineage>
        <taxon>Eukaryota</taxon>
        <taxon>Fungi</taxon>
        <taxon>Dikarya</taxon>
        <taxon>Basidiomycota</taxon>
        <taxon>Agaricomycotina</taxon>
        <taxon>Agaricomycetes</taxon>
        <taxon>Polyporales</taxon>
        <taxon>Polyporaceae</taxon>
        <taxon>Ganoderma</taxon>
    </lineage>
</organism>
<comment type="caution">
    <text evidence="1">The sequence shown here is derived from an EMBL/GenBank/DDBJ whole genome shotgun (WGS) entry which is preliminary data.</text>
</comment>
<keyword evidence="2" id="KW-1185">Reference proteome</keyword>
<name>A0A2G8S2W4_9APHY</name>
<evidence type="ECO:0008006" key="3">
    <source>
        <dbReference type="Google" id="ProtNLM"/>
    </source>
</evidence>
<dbReference type="EMBL" id="AYKW01000028">
    <property type="protein sequence ID" value="PIL28123.1"/>
    <property type="molecule type" value="Genomic_DNA"/>
</dbReference>
<proteinExistence type="predicted"/>
<gene>
    <name evidence="1" type="ORF">GSI_09774</name>
</gene>
<dbReference type="Proteomes" id="UP000230002">
    <property type="component" value="Unassembled WGS sequence"/>
</dbReference>